<dbReference type="GO" id="GO:0007166">
    <property type="term" value="P:cell surface receptor signaling pathway"/>
    <property type="evidence" value="ECO:0007669"/>
    <property type="project" value="InterPro"/>
</dbReference>
<dbReference type="Gene3D" id="1.20.930.20">
    <property type="entry name" value="Adaptor protein Cbl, N-terminal domain"/>
    <property type="match status" value="1"/>
</dbReference>
<dbReference type="Pfam" id="PF02762">
    <property type="entry name" value="Cbl_N3"/>
    <property type="match status" value="1"/>
</dbReference>
<dbReference type="InterPro" id="IPR014741">
    <property type="entry name" value="Adaptor_Cbl_EF_hand-like"/>
</dbReference>
<organism evidence="13 14">
    <name type="scientific">Monosiga brevicollis</name>
    <name type="common">Choanoflagellate</name>
    <dbReference type="NCBI Taxonomy" id="81824"/>
    <lineage>
        <taxon>Eukaryota</taxon>
        <taxon>Choanoflagellata</taxon>
        <taxon>Craspedida</taxon>
        <taxon>Salpingoecidae</taxon>
        <taxon>Monosiga</taxon>
    </lineage>
</organism>
<keyword evidence="6" id="KW-0862">Zinc</keyword>
<dbReference type="GO" id="GO:0001784">
    <property type="term" value="F:phosphotyrosine residue binding"/>
    <property type="evidence" value="ECO:0007669"/>
    <property type="project" value="InterPro"/>
</dbReference>
<dbReference type="PROSITE" id="PS50089">
    <property type="entry name" value="ZF_RING_2"/>
    <property type="match status" value="1"/>
</dbReference>
<dbReference type="SMART" id="SM00165">
    <property type="entry name" value="UBA"/>
    <property type="match status" value="1"/>
</dbReference>
<dbReference type="Gene3D" id="3.30.40.10">
    <property type="entry name" value="Zinc/RING finger domain, C3HC4 (zinc finger)"/>
    <property type="match status" value="1"/>
</dbReference>
<feature type="domain" description="RING-type" evidence="11">
    <location>
        <begin position="345"/>
        <end position="390"/>
    </location>
</feature>
<feature type="domain" description="UBA" evidence="10">
    <location>
        <begin position="491"/>
        <end position="531"/>
    </location>
</feature>
<dbReference type="eggNOG" id="KOG1785">
    <property type="taxonomic scope" value="Eukaryota"/>
</dbReference>
<dbReference type="KEGG" id="mbr:MONBRDRAFT_36983"/>
<dbReference type="InterPro" id="IPR013083">
    <property type="entry name" value="Znf_RING/FYVE/PHD"/>
</dbReference>
<dbReference type="GO" id="GO:0042059">
    <property type="term" value="P:negative regulation of epidermal growth factor receptor signaling pathway"/>
    <property type="evidence" value="ECO:0000318"/>
    <property type="project" value="GO_Central"/>
</dbReference>
<dbReference type="PROSITE" id="PS51506">
    <property type="entry name" value="CBL_PTB"/>
    <property type="match status" value="1"/>
</dbReference>
<comment type="catalytic activity">
    <reaction evidence="1">
        <text>S-ubiquitinyl-[E2 ubiquitin-conjugating enzyme]-L-cysteine + [acceptor protein]-L-lysine = [E2 ubiquitin-conjugating enzyme]-L-cysteine + N(6)-ubiquitinyl-[acceptor protein]-L-lysine.</text>
        <dbReference type="EC" id="2.3.2.27"/>
    </reaction>
</comment>
<dbReference type="SUPFAM" id="SSF57850">
    <property type="entry name" value="RING/U-box"/>
    <property type="match status" value="1"/>
</dbReference>
<dbReference type="PANTHER" id="PTHR23007">
    <property type="entry name" value="CBL"/>
    <property type="match status" value="1"/>
</dbReference>
<dbReference type="GO" id="GO:0045121">
    <property type="term" value="C:membrane raft"/>
    <property type="evidence" value="ECO:0000318"/>
    <property type="project" value="GO_Central"/>
</dbReference>
<dbReference type="InterPro" id="IPR015940">
    <property type="entry name" value="UBA"/>
</dbReference>
<dbReference type="EC" id="2.3.2.27" evidence="3"/>
<dbReference type="Gene3D" id="1.10.8.10">
    <property type="entry name" value="DNA helicase RuvA subunit, C-terminal domain"/>
    <property type="match status" value="1"/>
</dbReference>
<dbReference type="SUPFAM" id="SSF47668">
    <property type="entry name" value="N-terminal domain of cbl (N-cbl)"/>
    <property type="match status" value="1"/>
</dbReference>
<dbReference type="CDD" id="cd09920">
    <property type="entry name" value="SH2_Cbl-b_TKB"/>
    <property type="match status" value="1"/>
</dbReference>
<dbReference type="PROSITE" id="PS50030">
    <property type="entry name" value="UBA"/>
    <property type="match status" value="1"/>
</dbReference>
<keyword evidence="14" id="KW-1185">Reference proteome</keyword>
<dbReference type="Pfam" id="PF02761">
    <property type="entry name" value="Cbl_N2"/>
    <property type="match status" value="1"/>
</dbReference>
<dbReference type="InterPro" id="IPR017907">
    <property type="entry name" value="Znf_RING_CS"/>
</dbReference>
<feature type="region of interest" description="Disordered" evidence="9">
    <location>
        <begin position="447"/>
        <end position="485"/>
    </location>
</feature>
<evidence type="ECO:0000256" key="5">
    <source>
        <dbReference type="ARBA" id="ARBA00022771"/>
    </source>
</evidence>
<dbReference type="SUPFAM" id="SSF47473">
    <property type="entry name" value="EF-hand"/>
    <property type="match status" value="1"/>
</dbReference>
<dbReference type="GO" id="GO:0061630">
    <property type="term" value="F:ubiquitin protein ligase activity"/>
    <property type="evidence" value="ECO:0000318"/>
    <property type="project" value="GO_Central"/>
</dbReference>
<evidence type="ECO:0000256" key="6">
    <source>
        <dbReference type="ARBA" id="ARBA00022833"/>
    </source>
</evidence>
<evidence type="ECO:0000256" key="4">
    <source>
        <dbReference type="ARBA" id="ARBA00022723"/>
    </source>
</evidence>
<dbReference type="GeneID" id="5890731"/>
<dbReference type="EMBL" id="CH991550">
    <property type="protein sequence ID" value="EDQ89520.1"/>
    <property type="molecule type" value="Genomic_DNA"/>
</dbReference>
<evidence type="ECO:0000256" key="9">
    <source>
        <dbReference type="SAM" id="MobiDB-lite"/>
    </source>
</evidence>
<reference evidence="13 14" key="1">
    <citation type="journal article" date="2008" name="Nature">
        <title>The genome of the choanoflagellate Monosiga brevicollis and the origin of metazoans.</title>
        <authorList>
            <consortium name="JGI Sequencing"/>
            <person name="King N."/>
            <person name="Westbrook M.J."/>
            <person name="Young S.L."/>
            <person name="Kuo A."/>
            <person name="Abedin M."/>
            <person name="Chapman J."/>
            <person name="Fairclough S."/>
            <person name="Hellsten U."/>
            <person name="Isogai Y."/>
            <person name="Letunic I."/>
            <person name="Marr M."/>
            <person name="Pincus D."/>
            <person name="Putnam N."/>
            <person name="Rokas A."/>
            <person name="Wright K.J."/>
            <person name="Zuzow R."/>
            <person name="Dirks W."/>
            <person name="Good M."/>
            <person name="Goodstein D."/>
            <person name="Lemons D."/>
            <person name="Li W."/>
            <person name="Lyons J.B."/>
            <person name="Morris A."/>
            <person name="Nichols S."/>
            <person name="Richter D.J."/>
            <person name="Salamov A."/>
            <person name="Bork P."/>
            <person name="Lim W.A."/>
            <person name="Manning G."/>
            <person name="Miller W.T."/>
            <person name="McGinnis W."/>
            <person name="Shapiro H."/>
            <person name="Tjian R."/>
            <person name="Grigoriev I.V."/>
            <person name="Rokhsar D."/>
        </authorList>
    </citation>
    <scope>NUCLEOTIDE SEQUENCE [LARGE SCALE GENOMIC DNA]</scope>
    <source>
        <strain evidence="14">MX1 / ATCC 50154</strain>
    </source>
</reference>
<dbReference type="InterPro" id="IPR014742">
    <property type="entry name" value="Adaptor_Cbl_SH2-like"/>
</dbReference>
<dbReference type="GO" id="GO:0007165">
    <property type="term" value="P:signal transduction"/>
    <property type="evidence" value="ECO:0000318"/>
    <property type="project" value="GO_Central"/>
</dbReference>
<name>A9UYU0_MONBE</name>
<dbReference type="SUPFAM" id="SSF55550">
    <property type="entry name" value="SH2 domain"/>
    <property type="match status" value="1"/>
</dbReference>
<dbReference type="FunCoup" id="A9UYU0">
    <property type="interactions" value="887"/>
</dbReference>
<protein>
    <recommendedName>
        <fullName evidence="3">RING-type E3 ubiquitin transferase</fullName>
        <ecNumber evidence="3">2.3.2.27</ecNumber>
    </recommendedName>
</protein>
<evidence type="ECO:0000259" key="11">
    <source>
        <dbReference type="PROSITE" id="PS50089"/>
    </source>
</evidence>
<dbReference type="GO" id="GO:0008270">
    <property type="term" value="F:zinc ion binding"/>
    <property type="evidence" value="ECO:0007669"/>
    <property type="project" value="UniProtKB-KW"/>
</dbReference>
<dbReference type="CDD" id="cd14270">
    <property type="entry name" value="UBA"/>
    <property type="match status" value="1"/>
</dbReference>
<evidence type="ECO:0000256" key="3">
    <source>
        <dbReference type="ARBA" id="ARBA00012483"/>
    </source>
</evidence>
<dbReference type="Pfam" id="PF13920">
    <property type="entry name" value="zf-C3HC4_3"/>
    <property type="match status" value="1"/>
</dbReference>
<evidence type="ECO:0000256" key="2">
    <source>
        <dbReference type="ARBA" id="ARBA00004906"/>
    </source>
</evidence>
<evidence type="ECO:0000313" key="14">
    <source>
        <dbReference type="Proteomes" id="UP000001357"/>
    </source>
</evidence>
<feature type="domain" description="Cbl-PTB" evidence="12">
    <location>
        <begin position="36"/>
        <end position="315"/>
    </location>
</feature>
<dbReference type="RefSeq" id="XP_001745549.1">
    <property type="nucleotide sequence ID" value="XM_001745497.1"/>
</dbReference>
<dbReference type="FunFam" id="1.20.930.20:FF:000020">
    <property type="entry name" value="Predicted protein"/>
    <property type="match status" value="1"/>
</dbReference>
<dbReference type="InParanoid" id="A9UYU0"/>
<evidence type="ECO:0000256" key="7">
    <source>
        <dbReference type="ARBA" id="ARBA00022837"/>
    </source>
</evidence>
<dbReference type="InterPro" id="IPR036860">
    <property type="entry name" value="SH2_dom_sf"/>
</dbReference>
<dbReference type="InterPro" id="IPR003153">
    <property type="entry name" value="Adaptor_Cbl_N_hlx"/>
</dbReference>
<dbReference type="PROSITE" id="PS00518">
    <property type="entry name" value="ZF_RING_1"/>
    <property type="match status" value="1"/>
</dbReference>
<keyword evidence="5 8" id="KW-0863">Zinc-finger</keyword>
<sequence length="533" mass="60092">MAQRTSSISQSAAKAKQWIRSKLKRDEAEASPFAHWQNTIDTKTLLRIDKNTERLITLCQNPRLNLKNSPPFLQGILFDTREHLHALFERNPLEALRQNAFVSIFLIKFLSHCKRASNLFKEAGDRMEDEQSEDRRELNRLTLVFSHMLADFKSLTQDAKLDADFLIVKIGAREFWNAAFPHRSIVPWGEFLHQLKKVHEIGEPEEAALKKTMPWKQLINNWSLIAIRHPAYQAFITYDEVEATLSNHRHKPGSYVFRLSCTRLGQWAIGFVAKDGQIVQTIPQSKSLYQALIDGAEQGTFLYPNGEDANPDIAQQISVTPQERIKVTQEQYDIYCQIDTTFEVCKICNSNFKSVRIDPCGHLLCHQCLRKWIDSSNTPTSSATTCPFCRKQVLSTESVTIQPFNPFGEDDDEVDLDGDLEGLYDNSEVDNDLEDVDAVIAQASIAAPPPRPASAGVPIHHRRPPPVPSASQGTPPRRTVSTGDQRVAGVAPDEVLLLELQNMGFEREAAAKALRISRNSLEVATDILLQFPA</sequence>
<dbReference type="Pfam" id="PF02262">
    <property type="entry name" value="Cbl_N"/>
    <property type="match status" value="1"/>
</dbReference>
<dbReference type="AlphaFoldDB" id="A9UYU0"/>
<keyword evidence="4" id="KW-0479">Metal-binding</keyword>
<dbReference type="InterPro" id="IPR009060">
    <property type="entry name" value="UBA-like_sf"/>
</dbReference>
<dbReference type="OMA" id="CRCEIQG"/>
<dbReference type="InterPro" id="IPR036537">
    <property type="entry name" value="Adaptor_Cbl_N_dom_sf"/>
</dbReference>
<dbReference type="Pfam" id="PF00627">
    <property type="entry name" value="UBA"/>
    <property type="match status" value="1"/>
</dbReference>
<evidence type="ECO:0000259" key="10">
    <source>
        <dbReference type="PROSITE" id="PS50030"/>
    </source>
</evidence>
<accession>A9UYU0</accession>
<dbReference type="InterPro" id="IPR024159">
    <property type="entry name" value="Cbl_PTB"/>
</dbReference>
<dbReference type="Gene3D" id="3.30.505.10">
    <property type="entry name" value="SH2 domain"/>
    <property type="match status" value="1"/>
</dbReference>
<evidence type="ECO:0000256" key="1">
    <source>
        <dbReference type="ARBA" id="ARBA00000900"/>
    </source>
</evidence>
<dbReference type="InterPro" id="IPR011992">
    <property type="entry name" value="EF-hand-dom_pair"/>
</dbReference>
<evidence type="ECO:0000313" key="13">
    <source>
        <dbReference type="EMBL" id="EDQ89520.1"/>
    </source>
</evidence>
<dbReference type="GO" id="GO:0005509">
    <property type="term" value="F:calcium ion binding"/>
    <property type="evidence" value="ECO:0007669"/>
    <property type="project" value="InterPro"/>
</dbReference>
<evidence type="ECO:0000259" key="12">
    <source>
        <dbReference type="PROSITE" id="PS51506"/>
    </source>
</evidence>
<dbReference type="Proteomes" id="UP000001357">
    <property type="component" value="Unassembled WGS sequence"/>
</dbReference>
<evidence type="ECO:0000256" key="8">
    <source>
        <dbReference type="PROSITE-ProRule" id="PRU00175"/>
    </source>
</evidence>
<dbReference type="Gene3D" id="1.10.238.10">
    <property type="entry name" value="EF-hand"/>
    <property type="match status" value="1"/>
</dbReference>
<feature type="compositionally biased region" description="Polar residues" evidence="9">
    <location>
        <begin position="469"/>
        <end position="484"/>
    </location>
</feature>
<dbReference type="SMART" id="SM00184">
    <property type="entry name" value="RING"/>
    <property type="match status" value="1"/>
</dbReference>
<gene>
    <name evidence="13" type="ORF">MONBRDRAFT_36983</name>
</gene>
<dbReference type="GO" id="GO:0005886">
    <property type="term" value="C:plasma membrane"/>
    <property type="evidence" value="ECO:0000318"/>
    <property type="project" value="GO_Central"/>
</dbReference>
<dbReference type="InterPro" id="IPR024162">
    <property type="entry name" value="Adaptor_Cbl"/>
</dbReference>
<dbReference type="InterPro" id="IPR001841">
    <property type="entry name" value="Znf_RING"/>
</dbReference>
<dbReference type="SUPFAM" id="SSF46934">
    <property type="entry name" value="UBA-like"/>
    <property type="match status" value="1"/>
</dbReference>
<dbReference type="STRING" id="81824.A9UYU0"/>
<keyword evidence="7" id="KW-0106">Calcium</keyword>
<comment type="pathway">
    <text evidence="2">Protein modification; protein ubiquitination.</text>
</comment>
<dbReference type="PANTHER" id="PTHR23007:SF11">
    <property type="entry name" value="E3 UBIQUITIN-PROTEIN LIGASE CBL"/>
    <property type="match status" value="1"/>
</dbReference>
<proteinExistence type="predicted"/>